<evidence type="ECO:0000256" key="1">
    <source>
        <dbReference type="ARBA" id="ARBA00023002"/>
    </source>
</evidence>
<dbReference type="PANTHER" id="PTHR35870">
    <property type="entry name" value="PROTEIN, PUTATIVE (AFU_ORTHOLOGUE AFUA_5G03330)-RELATED"/>
    <property type="match status" value="1"/>
</dbReference>
<dbReference type="RefSeq" id="WP_016961748.1">
    <property type="nucleotide sequence ID" value="NZ_AJWN02000108.1"/>
</dbReference>
<keyword evidence="1" id="KW-0560">Oxidoreductase</keyword>
<protein>
    <recommendedName>
        <fullName evidence="4">DUF4243 domain-containing protein</fullName>
    </recommendedName>
</protein>
<gene>
    <name evidence="2" type="ORF">A1OK_05595</name>
</gene>
<evidence type="ECO:0008006" key="4">
    <source>
        <dbReference type="Google" id="ProtNLM"/>
    </source>
</evidence>
<dbReference type="Proteomes" id="UP000095039">
    <property type="component" value="Unassembled WGS sequence"/>
</dbReference>
<dbReference type="InterPro" id="IPR025337">
    <property type="entry name" value="Questin_oxidase-like"/>
</dbReference>
<dbReference type="AlphaFoldDB" id="A0A1E5BXI9"/>
<sequence length="323" mass="36523">MYQPLTPTGLKLIKKSHRFAPTFGPRLSNHLPMAILAMQRLGASTDQLNAEYQRASDHLDPLGDAQGVSSPTLGNKEHNANFVEYYRLMQREIGTEKTLKKTIPFLLPGISAGAFHGVIRLAYAVELDDIDEISHALAYWSSGYTPLVDLSFRQGLTAEADLNHALSLFHDQTYKEGIIIDHVEELITLPTYQIIASQPNSLSLEEVARIVLSQFSASNDFTLLHGVTGFQALVSLFPFVENQDLALHYFWQAYVAAACTAAYRKPYQFLHSEVIANWPHWFKQALETDNDHTIKLTYSCARLYDRFKLPEALYAIKYRLETK</sequence>
<dbReference type="GO" id="GO:0016491">
    <property type="term" value="F:oxidoreductase activity"/>
    <property type="evidence" value="ECO:0007669"/>
    <property type="project" value="UniProtKB-KW"/>
</dbReference>
<dbReference type="EMBL" id="AJWN02000108">
    <property type="protein sequence ID" value="OEE57622.1"/>
    <property type="molecule type" value="Genomic_DNA"/>
</dbReference>
<accession>A0A1E5BXI9</accession>
<evidence type="ECO:0000313" key="3">
    <source>
        <dbReference type="Proteomes" id="UP000095039"/>
    </source>
</evidence>
<dbReference type="PANTHER" id="PTHR35870:SF1">
    <property type="entry name" value="PROTEIN, PUTATIVE (AFU_ORTHOLOGUE AFUA_5G03330)-RELATED"/>
    <property type="match status" value="1"/>
</dbReference>
<reference evidence="2 3" key="1">
    <citation type="journal article" date="2012" name="Science">
        <title>Ecological populations of bacteria act as socially cohesive units of antibiotic production and resistance.</title>
        <authorList>
            <person name="Cordero O.X."/>
            <person name="Wildschutte H."/>
            <person name="Kirkup B."/>
            <person name="Proehl S."/>
            <person name="Ngo L."/>
            <person name="Hussain F."/>
            <person name="Le Roux F."/>
            <person name="Mincer T."/>
            <person name="Polz M.F."/>
        </authorList>
    </citation>
    <scope>NUCLEOTIDE SEQUENCE [LARGE SCALE GENOMIC DNA]</scope>
    <source>
        <strain evidence="2 3">FF-454</strain>
    </source>
</reference>
<evidence type="ECO:0000313" key="2">
    <source>
        <dbReference type="EMBL" id="OEE57622.1"/>
    </source>
</evidence>
<proteinExistence type="predicted"/>
<name>A0A1E5BXI9_9GAMM</name>
<dbReference type="Pfam" id="PF14027">
    <property type="entry name" value="Questin_oxidase"/>
    <property type="match status" value="1"/>
</dbReference>
<organism evidence="2 3">
    <name type="scientific">Enterovibrio norvegicus FF-454</name>
    <dbReference type="NCBI Taxonomy" id="1185651"/>
    <lineage>
        <taxon>Bacteria</taxon>
        <taxon>Pseudomonadati</taxon>
        <taxon>Pseudomonadota</taxon>
        <taxon>Gammaproteobacteria</taxon>
        <taxon>Vibrionales</taxon>
        <taxon>Vibrionaceae</taxon>
        <taxon>Enterovibrio</taxon>
    </lineage>
</organism>
<keyword evidence="3" id="KW-1185">Reference proteome</keyword>
<comment type="caution">
    <text evidence="2">The sequence shown here is derived from an EMBL/GenBank/DDBJ whole genome shotgun (WGS) entry which is preliminary data.</text>
</comment>